<keyword evidence="2" id="KW-0645">Protease</keyword>
<comment type="caution">
    <text evidence="2">The sequence shown here is derived from an EMBL/GenBank/DDBJ whole genome shotgun (WGS) entry which is preliminary data.</text>
</comment>
<gene>
    <name evidence="2" type="ORF">QQ91_0008420</name>
</gene>
<protein>
    <submittedName>
        <fullName evidence="2">ATP-dependent Zn protease</fullName>
    </submittedName>
</protein>
<dbReference type="EMBL" id="JTHE03000045">
    <property type="protein sequence ID" value="MCM1982846.1"/>
    <property type="molecule type" value="Genomic_DNA"/>
</dbReference>
<keyword evidence="1" id="KW-0472">Membrane</keyword>
<sequence>MSKVALNTAALFIFAITCMILVGPLVHLPSQVPVLCVLAALTITTLDTLSFQGKGANLFLDWFAQQSSAYRDRVVHHEAGHFLVAHLLDIPITGYTLSATEALKAGYSGMGGVQLKGVDLNSLKADRLGDYCTVCVAGRVAEQLCFQSVQGGADDLGWLRSQLRALGLKVQPYEQQATLKARGLIQEQWEAYLALVEQMKQHTPIQDCAQVIEAHRVASQG</sequence>
<organism evidence="2 3">
    <name type="scientific">Lyngbya confervoides BDU141951</name>
    <dbReference type="NCBI Taxonomy" id="1574623"/>
    <lineage>
        <taxon>Bacteria</taxon>
        <taxon>Bacillati</taxon>
        <taxon>Cyanobacteriota</taxon>
        <taxon>Cyanophyceae</taxon>
        <taxon>Oscillatoriophycideae</taxon>
        <taxon>Oscillatoriales</taxon>
        <taxon>Microcoleaceae</taxon>
        <taxon>Lyngbya</taxon>
    </lineage>
</organism>
<reference evidence="2 3" key="1">
    <citation type="journal article" date="2015" name="Genome Announc.">
        <title>Draft Genome Sequence of Filamentous Marine Cyanobacterium Lyngbya confervoides Strain BDU141951.</title>
        <authorList>
            <person name="Chandrababunaidu M.M."/>
            <person name="Sen D."/>
            <person name="Tripathy S."/>
        </authorList>
    </citation>
    <scope>NUCLEOTIDE SEQUENCE [LARGE SCALE GENOMIC DNA]</scope>
    <source>
        <strain evidence="2 3">BDU141951</strain>
    </source>
</reference>
<dbReference type="GO" id="GO:0006508">
    <property type="term" value="P:proteolysis"/>
    <property type="evidence" value="ECO:0007669"/>
    <property type="project" value="UniProtKB-KW"/>
</dbReference>
<keyword evidence="1" id="KW-1133">Transmembrane helix</keyword>
<dbReference type="GO" id="GO:0008233">
    <property type="term" value="F:peptidase activity"/>
    <property type="evidence" value="ECO:0007669"/>
    <property type="project" value="UniProtKB-KW"/>
</dbReference>
<dbReference type="AlphaFoldDB" id="A0ABD4T2K0"/>
<accession>A0ABD4T2K0</accession>
<dbReference type="PANTHER" id="PTHR33471:SF7">
    <property type="entry name" value="ATP-DEPENDENT ZINC METALLOPROTEASE-RELATED"/>
    <property type="match status" value="1"/>
</dbReference>
<proteinExistence type="predicted"/>
<evidence type="ECO:0000313" key="2">
    <source>
        <dbReference type="EMBL" id="MCM1982846.1"/>
    </source>
</evidence>
<evidence type="ECO:0000313" key="3">
    <source>
        <dbReference type="Proteomes" id="UP000031561"/>
    </source>
</evidence>
<name>A0ABD4T2K0_9CYAN</name>
<evidence type="ECO:0000256" key="1">
    <source>
        <dbReference type="SAM" id="Phobius"/>
    </source>
</evidence>
<dbReference type="SUPFAM" id="SSF140990">
    <property type="entry name" value="FtsH protease domain-like"/>
    <property type="match status" value="1"/>
</dbReference>
<dbReference type="Gene3D" id="1.20.58.760">
    <property type="entry name" value="Peptidase M41"/>
    <property type="match status" value="1"/>
</dbReference>
<dbReference type="Proteomes" id="UP000031561">
    <property type="component" value="Unassembled WGS sequence"/>
</dbReference>
<feature type="transmembrane region" description="Helical" evidence="1">
    <location>
        <begin position="7"/>
        <end position="26"/>
    </location>
</feature>
<keyword evidence="1" id="KW-0812">Transmembrane</keyword>
<dbReference type="RefSeq" id="WP_166281507.1">
    <property type="nucleotide sequence ID" value="NZ_JTHE03000045.1"/>
</dbReference>
<dbReference type="PANTHER" id="PTHR33471">
    <property type="entry name" value="ATP-DEPENDENT ZINC METALLOPROTEASE-RELATED"/>
    <property type="match status" value="1"/>
</dbReference>
<dbReference type="InterPro" id="IPR037219">
    <property type="entry name" value="Peptidase_M41-like"/>
</dbReference>
<keyword evidence="2" id="KW-0378">Hydrolase</keyword>
<keyword evidence="3" id="KW-1185">Reference proteome</keyword>